<keyword evidence="7" id="KW-1185">Reference proteome</keyword>
<dbReference type="AlphaFoldDB" id="A0A6J1KU22"/>
<evidence type="ECO:0000256" key="5">
    <source>
        <dbReference type="SAM" id="Phobius"/>
    </source>
</evidence>
<dbReference type="GO" id="GO:0005886">
    <property type="term" value="C:plasma membrane"/>
    <property type="evidence" value="ECO:0007669"/>
    <property type="project" value="TreeGrafter"/>
</dbReference>
<dbReference type="KEGG" id="cmax:111498665"/>
<dbReference type="PANTHER" id="PTHR31415:SF4">
    <property type="entry name" value="NDR1_HIN1-LIKE PROTEIN 3"/>
    <property type="match status" value="1"/>
</dbReference>
<feature type="domain" description="Late embryogenesis abundant protein LEA-2 subgroup" evidence="6">
    <location>
        <begin position="88"/>
        <end position="191"/>
    </location>
</feature>
<dbReference type="PANTHER" id="PTHR31415">
    <property type="entry name" value="OS05G0367900 PROTEIN"/>
    <property type="match status" value="1"/>
</dbReference>
<evidence type="ECO:0000256" key="1">
    <source>
        <dbReference type="ARBA" id="ARBA00004167"/>
    </source>
</evidence>
<name>A0A6J1KU22_CUCMA</name>
<evidence type="ECO:0000259" key="6">
    <source>
        <dbReference type="Pfam" id="PF03168"/>
    </source>
</evidence>
<dbReference type="RefSeq" id="XP_023005762.1">
    <property type="nucleotide sequence ID" value="XM_023149994.1"/>
</dbReference>
<dbReference type="Pfam" id="PF03168">
    <property type="entry name" value="LEA_2"/>
    <property type="match status" value="1"/>
</dbReference>
<evidence type="ECO:0000256" key="4">
    <source>
        <dbReference type="ARBA" id="ARBA00023136"/>
    </source>
</evidence>
<protein>
    <submittedName>
        <fullName evidence="8">NDR1/HIN1-like protein 10</fullName>
    </submittedName>
</protein>
<evidence type="ECO:0000313" key="7">
    <source>
        <dbReference type="Proteomes" id="UP000504608"/>
    </source>
</evidence>
<evidence type="ECO:0000256" key="3">
    <source>
        <dbReference type="ARBA" id="ARBA00022989"/>
    </source>
</evidence>
<dbReference type="GO" id="GO:0009506">
    <property type="term" value="C:plasmodesma"/>
    <property type="evidence" value="ECO:0007669"/>
    <property type="project" value="TreeGrafter"/>
</dbReference>
<keyword evidence="3 5" id="KW-1133">Transmembrane helix</keyword>
<dbReference type="GO" id="GO:0098542">
    <property type="term" value="P:defense response to other organism"/>
    <property type="evidence" value="ECO:0007669"/>
    <property type="project" value="InterPro"/>
</dbReference>
<dbReference type="Proteomes" id="UP000504608">
    <property type="component" value="Unplaced"/>
</dbReference>
<proteinExistence type="predicted"/>
<organism evidence="7 8">
    <name type="scientific">Cucurbita maxima</name>
    <name type="common">Pumpkin</name>
    <name type="synonym">Winter squash</name>
    <dbReference type="NCBI Taxonomy" id="3661"/>
    <lineage>
        <taxon>Eukaryota</taxon>
        <taxon>Viridiplantae</taxon>
        <taxon>Streptophyta</taxon>
        <taxon>Embryophyta</taxon>
        <taxon>Tracheophyta</taxon>
        <taxon>Spermatophyta</taxon>
        <taxon>Magnoliopsida</taxon>
        <taxon>eudicotyledons</taxon>
        <taxon>Gunneridae</taxon>
        <taxon>Pentapetalae</taxon>
        <taxon>rosids</taxon>
        <taxon>fabids</taxon>
        <taxon>Cucurbitales</taxon>
        <taxon>Cucurbitaceae</taxon>
        <taxon>Cucurbiteae</taxon>
        <taxon>Cucurbita</taxon>
    </lineage>
</organism>
<gene>
    <name evidence="8" type="primary">LOC111498665</name>
</gene>
<dbReference type="GeneID" id="111498665"/>
<dbReference type="InterPro" id="IPR044839">
    <property type="entry name" value="NDR1-like"/>
</dbReference>
<keyword evidence="4 5" id="KW-0472">Membrane</keyword>
<accession>A0A6J1KU22</accession>
<keyword evidence="2 5" id="KW-0812">Transmembrane</keyword>
<sequence>MSGKQQTPSNAVTYHRPGHHHNHCGSGCGSFTTFLKVLVTIIIVIGLAVLILWLIFRPNKVKFHVTDAKLTQFNLTDNQLHFNLALNITVRNPNSRIGVYYDTIEAAAVYKDQRLQTKWLPPFYQGHKTTAVLSPEFSGQQLLLLSGQGLAQFSSEKLAGVYDIDVELNLRIRLKLGAVRIGKFKPKVNCEVKVTLSSDGSSAPSLFQSTGCDIDYW</sequence>
<feature type="transmembrane region" description="Helical" evidence="5">
    <location>
        <begin position="37"/>
        <end position="56"/>
    </location>
</feature>
<dbReference type="InterPro" id="IPR004864">
    <property type="entry name" value="LEA_2"/>
</dbReference>
<evidence type="ECO:0000256" key="2">
    <source>
        <dbReference type="ARBA" id="ARBA00022692"/>
    </source>
</evidence>
<evidence type="ECO:0000313" key="8">
    <source>
        <dbReference type="RefSeq" id="XP_023005762.1"/>
    </source>
</evidence>
<dbReference type="OrthoDB" id="1660875at2759"/>
<reference evidence="8" key="1">
    <citation type="submission" date="2025-08" db="UniProtKB">
        <authorList>
            <consortium name="RefSeq"/>
        </authorList>
    </citation>
    <scope>IDENTIFICATION</scope>
    <source>
        <tissue evidence="8">Young leaves</tissue>
    </source>
</reference>
<comment type="subcellular location">
    <subcellularLocation>
        <location evidence="1">Membrane</location>
        <topology evidence="1">Single-pass membrane protein</topology>
    </subcellularLocation>
</comment>